<dbReference type="Gene3D" id="1.10.10.410">
    <property type="match status" value="1"/>
</dbReference>
<comment type="caution">
    <text evidence="1">The sequence shown here is derived from an EMBL/GenBank/DDBJ whole genome shotgun (WGS) entry which is preliminary data.</text>
</comment>
<dbReference type="Proteomes" id="UP000176339">
    <property type="component" value="Unassembled WGS sequence"/>
</dbReference>
<name>A0A1F5P140_9BACT</name>
<reference evidence="1 2" key="1">
    <citation type="journal article" date="2016" name="Nat. Commun.">
        <title>Thousands of microbial genomes shed light on interconnected biogeochemical processes in an aquifer system.</title>
        <authorList>
            <person name="Anantharaman K."/>
            <person name="Brown C.T."/>
            <person name="Hug L.A."/>
            <person name="Sharon I."/>
            <person name="Castelle C.J."/>
            <person name="Probst A.J."/>
            <person name="Thomas B.C."/>
            <person name="Singh A."/>
            <person name="Wilkins M.J."/>
            <person name="Karaoz U."/>
            <person name="Brodie E.L."/>
            <person name="Williams K.H."/>
            <person name="Hubbard S.S."/>
            <person name="Banfield J.F."/>
        </authorList>
    </citation>
    <scope>NUCLEOTIDE SEQUENCE [LARGE SCALE GENOMIC DNA]</scope>
</reference>
<dbReference type="PANTHER" id="PTHR28055:SF1">
    <property type="entry name" value="ALTERED INHERITANCE OF MITOCHONDRIA PROTEIN 41, MITOCHONDRIAL"/>
    <property type="match status" value="1"/>
</dbReference>
<dbReference type="Gene3D" id="1.10.1510.10">
    <property type="entry name" value="Uncharacterised protein YqeY/AIM41 PF09424, N-terminal domain"/>
    <property type="match status" value="1"/>
</dbReference>
<dbReference type="InterPro" id="IPR042184">
    <property type="entry name" value="YqeY/Aim41_N"/>
</dbReference>
<evidence type="ECO:0008006" key="3">
    <source>
        <dbReference type="Google" id="ProtNLM"/>
    </source>
</evidence>
<proteinExistence type="predicted"/>
<dbReference type="SUPFAM" id="SSF89095">
    <property type="entry name" value="GatB/YqeY motif"/>
    <property type="match status" value="1"/>
</dbReference>
<dbReference type="Pfam" id="PF09424">
    <property type="entry name" value="YqeY"/>
    <property type="match status" value="1"/>
</dbReference>
<evidence type="ECO:0000313" key="2">
    <source>
        <dbReference type="Proteomes" id="UP000176339"/>
    </source>
</evidence>
<dbReference type="InterPro" id="IPR003789">
    <property type="entry name" value="Asn/Gln_tRNA_amidoTrase-B-like"/>
</dbReference>
<dbReference type="InterPro" id="IPR023168">
    <property type="entry name" value="GatB_Yqey_C_2"/>
</dbReference>
<dbReference type="InterPro" id="IPR019004">
    <property type="entry name" value="YqeY/Aim41"/>
</dbReference>
<sequence>MALKEQLNADIKEAMKAKDADKLSTLRMLVSVLNNEAIEKRAKPVRPESDSDTGSERGILTDEEIIKVLRRENKKRDESVRVYIEGGRPELAEKEKVEMAIISKYLPAEMPAAEVEAVVKRVIAEGNKTIGDVMKKVIAETGGRANGKFVSELVKKLLA</sequence>
<protein>
    <recommendedName>
        <fullName evidence="3">Glutamyl-tRNA amidotransferase</fullName>
    </recommendedName>
</protein>
<dbReference type="GO" id="GO:0016884">
    <property type="term" value="F:carbon-nitrogen ligase activity, with glutamine as amido-N-donor"/>
    <property type="evidence" value="ECO:0007669"/>
    <property type="project" value="InterPro"/>
</dbReference>
<dbReference type="PANTHER" id="PTHR28055">
    <property type="entry name" value="ALTERED INHERITANCE OF MITOCHONDRIA PROTEIN 41, MITOCHONDRIAL"/>
    <property type="match status" value="1"/>
</dbReference>
<gene>
    <name evidence="1" type="ORF">A2846_01105</name>
</gene>
<evidence type="ECO:0000313" key="1">
    <source>
        <dbReference type="EMBL" id="OGE83618.1"/>
    </source>
</evidence>
<dbReference type="EMBL" id="MFEN01000039">
    <property type="protein sequence ID" value="OGE83618.1"/>
    <property type="molecule type" value="Genomic_DNA"/>
</dbReference>
<dbReference type="AlphaFoldDB" id="A0A1F5P140"/>
<organism evidence="1 2">
    <name type="scientific">Candidatus Doudnabacteria bacterium RIFCSPHIGHO2_01_FULL_49_9</name>
    <dbReference type="NCBI Taxonomy" id="1817827"/>
    <lineage>
        <taxon>Bacteria</taxon>
        <taxon>Candidatus Doudnaibacteriota</taxon>
    </lineage>
</organism>
<accession>A0A1F5P140</accession>